<dbReference type="Gene3D" id="3.30.70.100">
    <property type="match status" value="1"/>
</dbReference>
<evidence type="ECO:0000256" key="2">
    <source>
        <dbReference type="ARBA" id="ARBA00008017"/>
    </source>
</evidence>
<dbReference type="Pfam" id="PF21082">
    <property type="entry name" value="MS_channel_3rd"/>
    <property type="match status" value="1"/>
</dbReference>
<dbReference type="Gene3D" id="1.10.287.1260">
    <property type="match status" value="1"/>
</dbReference>
<keyword evidence="5 7" id="KW-1133">Transmembrane helix</keyword>
<dbReference type="InterPro" id="IPR049142">
    <property type="entry name" value="MS_channel_1st"/>
</dbReference>
<feature type="transmembrane region" description="Helical" evidence="7">
    <location>
        <begin position="89"/>
        <end position="108"/>
    </location>
</feature>
<dbReference type="InterPro" id="IPR011066">
    <property type="entry name" value="MscS_channel_C_sf"/>
</dbReference>
<evidence type="ECO:0000259" key="9">
    <source>
        <dbReference type="Pfam" id="PF21082"/>
    </source>
</evidence>
<proteinExistence type="inferred from homology"/>
<dbReference type="SUPFAM" id="SSF82689">
    <property type="entry name" value="Mechanosensitive channel protein MscS (YggB), C-terminal domain"/>
    <property type="match status" value="1"/>
</dbReference>
<sequence>MNEQTEGQTVGDVQTIEDGVNWFQSMFQSLTSPETWAGIGEAAIRILLIVIIGIFVKWLVHRTIDRFILQRELVQLQSHARRMNTVGKLLKNVTSYFVYFIGGLLILSEFGIQLGPLLAGAGVIGLAVAFGAQSLVKDVITGFFIILEDQFAVGDVIQTGTYRGTVEVIGLRATRILSWTGEVHIIPNGMISEVTNFSLRNSLAVVDIAIANEEDVERAIAVMRESLASFKDENLVKEPEVLGVQTIGLSEVTIRITAECLPAMNAVVSRKINAEMKKALDEHGIEFPYTRMVSYQRKEKGGIKSGA</sequence>
<dbReference type="Pfam" id="PF00924">
    <property type="entry name" value="MS_channel_2nd"/>
    <property type="match status" value="1"/>
</dbReference>
<dbReference type="Gene3D" id="2.30.30.60">
    <property type="match status" value="1"/>
</dbReference>
<dbReference type="PANTHER" id="PTHR30460">
    <property type="entry name" value="MODERATE CONDUCTANCE MECHANOSENSITIVE CHANNEL YBIO"/>
    <property type="match status" value="1"/>
</dbReference>
<evidence type="ECO:0000313" key="11">
    <source>
        <dbReference type="EMBL" id="MFD2662266.1"/>
    </source>
</evidence>
<evidence type="ECO:0000256" key="4">
    <source>
        <dbReference type="ARBA" id="ARBA00022692"/>
    </source>
</evidence>
<comment type="subcellular location">
    <subcellularLocation>
        <location evidence="1">Cell membrane</location>
        <topology evidence="1">Multi-pass membrane protein</topology>
    </subcellularLocation>
</comment>
<dbReference type="RefSeq" id="WP_379276291.1">
    <property type="nucleotide sequence ID" value="NZ_JBHUGT010000022.1"/>
</dbReference>
<dbReference type="PANTHER" id="PTHR30460:SF0">
    <property type="entry name" value="MODERATE CONDUCTANCE MECHANOSENSITIVE CHANNEL YBIO"/>
    <property type="match status" value="1"/>
</dbReference>
<comment type="similarity">
    <text evidence="2">Belongs to the MscS (TC 1.A.23) family.</text>
</comment>
<protein>
    <submittedName>
        <fullName evidence="11">Mechanosensitive ion channel family protein</fullName>
    </submittedName>
</protein>
<name>A0ABW5R1I2_9BACL</name>
<dbReference type="SUPFAM" id="SSF50182">
    <property type="entry name" value="Sm-like ribonucleoproteins"/>
    <property type="match status" value="1"/>
</dbReference>
<feature type="transmembrane region" description="Helical" evidence="7">
    <location>
        <begin position="114"/>
        <end position="136"/>
    </location>
</feature>
<accession>A0ABW5R1I2</accession>
<keyword evidence="3" id="KW-1003">Cell membrane</keyword>
<evidence type="ECO:0000256" key="5">
    <source>
        <dbReference type="ARBA" id="ARBA00022989"/>
    </source>
</evidence>
<keyword evidence="12" id="KW-1185">Reference proteome</keyword>
<evidence type="ECO:0000256" key="1">
    <source>
        <dbReference type="ARBA" id="ARBA00004651"/>
    </source>
</evidence>
<dbReference type="InterPro" id="IPR023408">
    <property type="entry name" value="MscS_beta-dom_sf"/>
</dbReference>
<comment type="caution">
    <text evidence="11">The sequence shown here is derived from an EMBL/GenBank/DDBJ whole genome shotgun (WGS) entry which is preliminary data.</text>
</comment>
<evidence type="ECO:0000256" key="3">
    <source>
        <dbReference type="ARBA" id="ARBA00022475"/>
    </source>
</evidence>
<dbReference type="EMBL" id="JBHUMY010000025">
    <property type="protein sequence ID" value="MFD2662266.1"/>
    <property type="molecule type" value="Genomic_DNA"/>
</dbReference>
<feature type="domain" description="Mechanosensitive ion channel MscS C-terminal" evidence="9">
    <location>
        <begin position="205"/>
        <end position="287"/>
    </location>
</feature>
<feature type="domain" description="Mechanosensitive ion channel transmembrane helices 2/3" evidence="10">
    <location>
        <begin position="92"/>
        <end position="133"/>
    </location>
</feature>
<evidence type="ECO:0000256" key="7">
    <source>
        <dbReference type="SAM" id="Phobius"/>
    </source>
</evidence>
<evidence type="ECO:0000313" key="12">
    <source>
        <dbReference type="Proteomes" id="UP001597493"/>
    </source>
</evidence>
<keyword evidence="6 7" id="KW-0472">Membrane</keyword>
<dbReference type="InterPro" id="IPR010920">
    <property type="entry name" value="LSM_dom_sf"/>
</dbReference>
<organism evidence="11 12">
    <name type="scientific">Paenibacillus thailandensis</name>
    <dbReference type="NCBI Taxonomy" id="393250"/>
    <lineage>
        <taxon>Bacteria</taxon>
        <taxon>Bacillati</taxon>
        <taxon>Bacillota</taxon>
        <taxon>Bacilli</taxon>
        <taxon>Bacillales</taxon>
        <taxon>Paenibacillaceae</taxon>
        <taxon>Paenibacillus</taxon>
    </lineage>
</organism>
<keyword evidence="4 7" id="KW-0812">Transmembrane</keyword>
<evidence type="ECO:0000259" key="8">
    <source>
        <dbReference type="Pfam" id="PF00924"/>
    </source>
</evidence>
<evidence type="ECO:0000256" key="6">
    <source>
        <dbReference type="ARBA" id="ARBA00023136"/>
    </source>
</evidence>
<feature type="domain" description="Mechanosensitive ion channel MscS" evidence="8">
    <location>
        <begin position="135"/>
        <end position="198"/>
    </location>
</feature>
<feature type="transmembrane region" description="Helical" evidence="7">
    <location>
        <begin position="42"/>
        <end position="60"/>
    </location>
</feature>
<dbReference type="InterPro" id="IPR011014">
    <property type="entry name" value="MscS_channel_TM-2"/>
</dbReference>
<evidence type="ECO:0000259" key="10">
    <source>
        <dbReference type="Pfam" id="PF21088"/>
    </source>
</evidence>
<dbReference type="Proteomes" id="UP001597493">
    <property type="component" value="Unassembled WGS sequence"/>
</dbReference>
<gene>
    <name evidence="11" type="ORF">ACFSW5_18575</name>
</gene>
<dbReference type="Pfam" id="PF21088">
    <property type="entry name" value="MS_channel_1st"/>
    <property type="match status" value="1"/>
</dbReference>
<dbReference type="InterPro" id="IPR049278">
    <property type="entry name" value="MS_channel_C"/>
</dbReference>
<dbReference type="SUPFAM" id="SSF82861">
    <property type="entry name" value="Mechanosensitive channel protein MscS (YggB), transmembrane region"/>
    <property type="match status" value="1"/>
</dbReference>
<dbReference type="InterPro" id="IPR006685">
    <property type="entry name" value="MscS_channel_2nd"/>
</dbReference>
<dbReference type="InterPro" id="IPR045276">
    <property type="entry name" value="YbiO_bact"/>
</dbReference>
<reference evidence="12" key="1">
    <citation type="journal article" date="2019" name="Int. J. Syst. Evol. Microbiol.">
        <title>The Global Catalogue of Microorganisms (GCM) 10K type strain sequencing project: providing services to taxonomists for standard genome sequencing and annotation.</title>
        <authorList>
            <consortium name="The Broad Institute Genomics Platform"/>
            <consortium name="The Broad Institute Genome Sequencing Center for Infectious Disease"/>
            <person name="Wu L."/>
            <person name="Ma J."/>
        </authorList>
    </citation>
    <scope>NUCLEOTIDE SEQUENCE [LARGE SCALE GENOMIC DNA]</scope>
    <source>
        <strain evidence="12">TISTR 1827</strain>
    </source>
</reference>